<dbReference type="Gene3D" id="1.10.10.10">
    <property type="entry name" value="Winged helix-like DNA-binding domain superfamily/Winged helix DNA-binding domain"/>
    <property type="match status" value="1"/>
</dbReference>
<dbReference type="InterPro" id="IPR036388">
    <property type="entry name" value="WH-like_DNA-bd_sf"/>
</dbReference>
<dbReference type="NCBIfam" id="NF033788">
    <property type="entry name" value="HTH_metalloreg"/>
    <property type="match status" value="1"/>
</dbReference>
<dbReference type="PANTHER" id="PTHR38600">
    <property type="entry name" value="TRANSCRIPTIONAL REGULATORY PROTEIN"/>
    <property type="match status" value="1"/>
</dbReference>
<dbReference type="RefSeq" id="WP_129130539.1">
    <property type="nucleotide sequence ID" value="NZ_SDHW01000002.1"/>
</dbReference>
<accession>A0A4Q1CJM4</accession>
<dbReference type="CDD" id="cd00090">
    <property type="entry name" value="HTH_ARSR"/>
    <property type="match status" value="1"/>
</dbReference>
<dbReference type="OrthoDB" id="9799175at2"/>
<feature type="domain" description="HTH arsR-type" evidence="1">
    <location>
        <begin position="1"/>
        <end position="92"/>
    </location>
</feature>
<dbReference type="InterPro" id="IPR011991">
    <property type="entry name" value="ArsR-like_HTH"/>
</dbReference>
<proteinExistence type="predicted"/>
<dbReference type="EMBL" id="SDHW01000002">
    <property type="protein sequence ID" value="RXK60578.1"/>
    <property type="molecule type" value="Genomic_DNA"/>
</dbReference>
<protein>
    <submittedName>
        <fullName evidence="2">Transcriptional regulator</fullName>
    </submittedName>
</protein>
<evidence type="ECO:0000259" key="1">
    <source>
        <dbReference type="PROSITE" id="PS50987"/>
    </source>
</evidence>
<dbReference type="SMART" id="SM00418">
    <property type="entry name" value="HTH_ARSR"/>
    <property type="match status" value="1"/>
</dbReference>
<dbReference type="PANTHER" id="PTHR38600:SF1">
    <property type="entry name" value="TRANSCRIPTIONAL REGULATORY PROTEIN"/>
    <property type="match status" value="1"/>
</dbReference>
<dbReference type="InterPro" id="IPR001845">
    <property type="entry name" value="HTH_ArsR_DNA-bd_dom"/>
</dbReference>
<reference evidence="2 3" key="1">
    <citation type="submission" date="2019-01" db="EMBL/GenBank/DDBJ databases">
        <title>Lacibacter sp. strain TTM-7.</title>
        <authorList>
            <person name="Chen W.-M."/>
        </authorList>
    </citation>
    <scope>NUCLEOTIDE SEQUENCE [LARGE SCALE GENOMIC DNA]</scope>
    <source>
        <strain evidence="2 3">TTM-7</strain>
    </source>
</reference>
<dbReference type="Pfam" id="PF01022">
    <property type="entry name" value="HTH_5"/>
    <property type="match status" value="1"/>
</dbReference>
<evidence type="ECO:0000313" key="2">
    <source>
        <dbReference type="EMBL" id="RXK60578.1"/>
    </source>
</evidence>
<gene>
    <name evidence="2" type="ORF">ESA94_08920</name>
</gene>
<dbReference type="PROSITE" id="PS50987">
    <property type="entry name" value="HTH_ARSR_2"/>
    <property type="match status" value="1"/>
</dbReference>
<keyword evidence="3" id="KW-1185">Reference proteome</keyword>
<dbReference type="GO" id="GO:0003700">
    <property type="term" value="F:DNA-binding transcription factor activity"/>
    <property type="evidence" value="ECO:0007669"/>
    <property type="project" value="InterPro"/>
</dbReference>
<evidence type="ECO:0000313" key="3">
    <source>
        <dbReference type="Proteomes" id="UP000290204"/>
    </source>
</evidence>
<dbReference type="AlphaFoldDB" id="A0A4Q1CJM4"/>
<dbReference type="PRINTS" id="PR00778">
    <property type="entry name" value="HTHARSR"/>
</dbReference>
<sequence length="119" mass="13918">MAYEARRDVFQAIADPTRREIIGLVVKEPQNLNALAGNFNMSRPAISQHVKILTECGLIIIKQKGRERYCEAKLDQLNEVSAWIEQYKQFWEQKLDALESYLTKIQQQQKPTKNARRKK</sequence>
<dbReference type="SUPFAM" id="SSF46785">
    <property type="entry name" value="Winged helix' DNA-binding domain"/>
    <property type="match status" value="1"/>
</dbReference>
<dbReference type="InterPro" id="IPR036390">
    <property type="entry name" value="WH_DNA-bd_sf"/>
</dbReference>
<dbReference type="Proteomes" id="UP000290204">
    <property type="component" value="Unassembled WGS sequence"/>
</dbReference>
<name>A0A4Q1CJM4_9BACT</name>
<organism evidence="2 3">
    <name type="scientific">Lacibacter luteus</name>
    <dbReference type="NCBI Taxonomy" id="2508719"/>
    <lineage>
        <taxon>Bacteria</taxon>
        <taxon>Pseudomonadati</taxon>
        <taxon>Bacteroidota</taxon>
        <taxon>Chitinophagia</taxon>
        <taxon>Chitinophagales</taxon>
        <taxon>Chitinophagaceae</taxon>
        <taxon>Lacibacter</taxon>
    </lineage>
</organism>
<comment type="caution">
    <text evidence="2">The sequence shown here is derived from an EMBL/GenBank/DDBJ whole genome shotgun (WGS) entry which is preliminary data.</text>
</comment>